<evidence type="ECO:0000313" key="4">
    <source>
        <dbReference type="EMBL" id="AGA66152.1"/>
    </source>
</evidence>
<keyword evidence="5" id="KW-1185">Reference proteome</keyword>
<dbReference type="EMBL" id="CP002873">
    <property type="protein sequence ID" value="AGA66152.1"/>
    <property type="molecule type" value="Genomic_DNA"/>
</dbReference>
<dbReference type="SMART" id="SM00331">
    <property type="entry name" value="PP2C_SIG"/>
    <property type="match status" value="1"/>
</dbReference>
<dbReference type="PANTHER" id="PTHR43156:SF2">
    <property type="entry name" value="STAGE II SPORULATION PROTEIN E"/>
    <property type="match status" value="1"/>
</dbReference>
<name>A0A3B6VNP9_BRAPL</name>
<organism evidence="4 5">
    <name type="scientific">Brachyspira pilosicoli P43/6/78</name>
    <dbReference type="NCBI Taxonomy" id="1042417"/>
    <lineage>
        <taxon>Bacteria</taxon>
        <taxon>Pseudomonadati</taxon>
        <taxon>Spirochaetota</taxon>
        <taxon>Spirochaetia</taxon>
        <taxon>Brachyspirales</taxon>
        <taxon>Brachyspiraceae</taxon>
        <taxon>Brachyspira</taxon>
    </lineage>
</organism>
<dbReference type="GO" id="GO:0016791">
    <property type="term" value="F:phosphatase activity"/>
    <property type="evidence" value="ECO:0007669"/>
    <property type="project" value="TreeGrafter"/>
</dbReference>
<dbReference type="Pfam" id="PF07228">
    <property type="entry name" value="SpoIIE"/>
    <property type="match status" value="1"/>
</dbReference>
<keyword evidence="2" id="KW-0812">Transmembrane</keyword>
<dbReference type="InterPro" id="IPR001932">
    <property type="entry name" value="PPM-type_phosphatase-like_dom"/>
</dbReference>
<reference evidence="4 5" key="1">
    <citation type="journal article" date="2013" name="Genome Announc.">
        <title>Complete Genome Sequence of the Porcine Strain Brachyspira pilosicoli P43/6/78(T.).</title>
        <authorList>
            <person name="Lin C."/>
            <person name="den Bakker H.C."/>
            <person name="Suzuki H."/>
            <person name="Lefebure T."/>
            <person name="Ponnala L."/>
            <person name="Sun Q."/>
            <person name="Stanhope M.J."/>
            <person name="Wiedmann M."/>
            <person name="Duhamel G.E."/>
        </authorList>
    </citation>
    <scope>NUCLEOTIDE SEQUENCE [LARGE SCALE GENOMIC DNA]</scope>
    <source>
        <strain evidence="4 5">P43/6/78</strain>
    </source>
</reference>
<evidence type="ECO:0000313" key="5">
    <source>
        <dbReference type="Proteomes" id="UP000010793"/>
    </source>
</evidence>
<dbReference type="PANTHER" id="PTHR43156">
    <property type="entry name" value="STAGE II SPORULATION PROTEIN E-RELATED"/>
    <property type="match status" value="1"/>
</dbReference>
<keyword evidence="2" id="KW-0472">Membrane</keyword>
<feature type="transmembrane region" description="Helical" evidence="2">
    <location>
        <begin position="36"/>
        <end position="59"/>
    </location>
</feature>
<sequence length="363" mass="42097">MRNEKLLIFFKIIAIVFSLLFLILNIASIIYYETKIVFAILLVLFLIFLISFSIVYFYLNSSISNYKEIMETQNNGVTYRLSKITSSILYDYQNAIRKLKEKNMYILGRYDVLDNIRKKYKKDMKKAKKIQSFMLPKKMPNNEHLSSYSFYNPVEIIGGDFFDYVYLNDDTSQILFIISDVSGHGIDAAIITAVIKTAFRDLSKSFTSVRDLLHDINDTLINMMPNGYYSTMIVAKIDLKNRVLSYSNASHTPLLAIHNNAIKEYRNGGTIIGLFPTAYFHEEDIEINNGDVFLFFTDGIIEASKSKNKYDVYGIDRLKDMFISNSAYSSETIVETIKKDFYEYLDYRSPDDDCSMVVFKINY</sequence>
<dbReference type="RefSeq" id="WP_015274258.1">
    <property type="nucleotide sequence ID" value="NC_019908.1"/>
</dbReference>
<evidence type="ECO:0000256" key="2">
    <source>
        <dbReference type="SAM" id="Phobius"/>
    </source>
</evidence>
<dbReference type="Gene3D" id="3.60.40.10">
    <property type="entry name" value="PPM-type phosphatase domain"/>
    <property type="match status" value="1"/>
</dbReference>
<dbReference type="AlphaFoldDB" id="A0A3B6VNP9"/>
<proteinExistence type="predicted"/>
<dbReference type="SUPFAM" id="SSF81606">
    <property type="entry name" value="PP2C-like"/>
    <property type="match status" value="1"/>
</dbReference>
<dbReference type="Proteomes" id="UP000010793">
    <property type="component" value="Chromosome"/>
</dbReference>
<keyword evidence="2" id="KW-1133">Transmembrane helix</keyword>
<evidence type="ECO:0000256" key="1">
    <source>
        <dbReference type="ARBA" id="ARBA00022801"/>
    </source>
</evidence>
<protein>
    <submittedName>
        <fullName evidence="4">Serine phosphatase RsbU/regulator of sigma subunit</fullName>
    </submittedName>
</protein>
<dbReference type="KEGG" id="bpip:BPP43_04370"/>
<evidence type="ECO:0000259" key="3">
    <source>
        <dbReference type="SMART" id="SM00331"/>
    </source>
</evidence>
<dbReference type="InterPro" id="IPR052016">
    <property type="entry name" value="Bact_Sigma-Reg"/>
</dbReference>
<accession>A0A3B6VNP9</accession>
<keyword evidence="1" id="KW-0378">Hydrolase</keyword>
<dbReference type="InterPro" id="IPR036457">
    <property type="entry name" value="PPM-type-like_dom_sf"/>
</dbReference>
<feature type="transmembrane region" description="Helical" evidence="2">
    <location>
        <begin position="7"/>
        <end position="30"/>
    </location>
</feature>
<gene>
    <name evidence="4" type="ORF">BPP43_04370</name>
</gene>
<feature type="domain" description="PPM-type phosphatase" evidence="3">
    <location>
        <begin position="142"/>
        <end position="361"/>
    </location>
</feature>